<evidence type="ECO:0000313" key="2">
    <source>
        <dbReference type="EMBL" id="WOJ91239.1"/>
    </source>
</evidence>
<keyword evidence="2" id="KW-0328">Glycosyltransferase</keyword>
<dbReference type="PANTHER" id="PTHR43685">
    <property type="entry name" value="GLYCOSYLTRANSFERASE"/>
    <property type="match status" value="1"/>
</dbReference>
<name>A0ABZ0HVC6_9HYPH</name>
<gene>
    <name evidence="2" type="ORF">RZS28_08240</name>
</gene>
<reference evidence="2 3" key="1">
    <citation type="submission" date="2023-10" db="EMBL/GenBank/DDBJ databases">
        <title>Novel methanotroph of the genus Methylocapsa from a subarctic wetland.</title>
        <authorList>
            <person name="Belova S.E."/>
            <person name="Oshkin I.Y."/>
            <person name="Miroshnikov K."/>
            <person name="Dedysh S.N."/>
        </authorList>
    </citation>
    <scope>NUCLEOTIDE SEQUENCE [LARGE SCALE GENOMIC DNA]</scope>
    <source>
        <strain evidence="2 3">RX1</strain>
    </source>
</reference>
<dbReference type="SUPFAM" id="SSF53448">
    <property type="entry name" value="Nucleotide-diphospho-sugar transferases"/>
    <property type="match status" value="1"/>
</dbReference>
<dbReference type="InterPro" id="IPR001173">
    <property type="entry name" value="Glyco_trans_2-like"/>
</dbReference>
<dbReference type="RefSeq" id="WP_407340833.1">
    <property type="nucleotide sequence ID" value="NZ_CP136862.1"/>
</dbReference>
<keyword evidence="3" id="KW-1185">Reference proteome</keyword>
<dbReference type="GO" id="GO:0016757">
    <property type="term" value="F:glycosyltransferase activity"/>
    <property type="evidence" value="ECO:0007669"/>
    <property type="project" value="UniProtKB-KW"/>
</dbReference>
<organism evidence="2 3">
    <name type="scientific">Methylocapsa polymorpha</name>
    <dbReference type="NCBI Taxonomy" id="3080828"/>
    <lineage>
        <taxon>Bacteria</taxon>
        <taxon>Pseudomonadati</taxon>
        <taxon>Pseudomonadota</taxon>
        <taxon>Alphaproteobacteria</taxon>
        <taxon>Hyphomicrobiales</taxon>
        <taxon>Beijerinckiaceae</taxon>
        <taxon>Methylocapsa</taxon>
    </lineage>
</organism>
<protein>
    <submittedName>
        <fullName evidence="2">Glycosyltransferase</fullName>
        <ecNumber evidence="2">2.4.-.-</ecNumber>
    </submittedName>
</protein>
<evidence type="ECO:0000313" key="3">
    <source>
        <dbReference type="Proteomes" id="UP001626536"/>
    </source>
</evidence>
<dbReference type="EC" id="2.4.-.-" evidence="2"/>
<proteinExistence type="predicted"/>
<dbReference type="PANTHER" id="PTHR43685:SF2">
    <property type="entry name" value="GLYCOSYLTRANSFERASE 2-LIKE DOMAIN-CONTAINING PROTEIN"/>
    <property type="match status" value="1"/>
</dbReference>
<dbReference type="Gene3D" id="3.90.550.10">
    <property type="entry name" value="Spore Coat Polysaccharide Biosynthesis Protein SpsA, Chain A"/>
    <property type="match status" value="1"/>
</dbReference>
<dbReference type="EMBL" id="CP136862">
    <property type="protein sequence ID" value="WOJ91239.1"/>
    <property type="molecule type" value="Genomic_DNA"/>
</dbReference>
<dbReference type="InterPro" id="IPR050834">
    <property type="entry name" value="Glycosyltransf_2"/>
</dbReference>
<dbReference type="Pfam" id="PF00535">
    <property type="entry name" value="Glycos_transf_2"/>
    <property type="match status" value="1"/>
</dbReference>
<accession>A0ABZ0HVC6</accession>
<keyword evidence="2" id="KW-0808">Transferase</keyword>
<dbReference type="Proteomes" id="UP001626536">
    <property type="component" value="Chromosome"/>
</dbReference>
<evidence type="ECO:0000259" key="1">
    <source>
        <dbReference type="Pfam" id="PF00535"/>
    </source>
</evidence>
<sequence length="329" mass="36867">MPSIDVAIPNYQYGRYLRKCVSSVLSQDVQDLRVLIIDNASKDDSVDIARELASKDSRVQVVVHPTNLGYERSLNEAIDWASSEYFMILCSDDYLAQGALARAMSVMEENPEVGLAFGGVVPFNNDNQTSGPEEAQQVAPWRISTGRQFIQDSCRDPMQQKSANFIVVRTSIQKQAGHFRPSVQYALDYEMMLRIANLGSVAETRTIQAFRRHHEMNISNDLDVSKRLRMVDEAFQSFFSHEGGSIPQALKLRQLAHRSLGVRAYWSGAAHLARGQLKSSADLFNLAFSFSPRTAIIPPVDYLFRTRNALTSVPRVIAEALHWKQTPAG</sequence>
<dbReference type="InterPro" id="IPR029044">
    <property type="entry name" value="Nucleotide-diphossugar_trans"/>
</dbReference>
<feature type="domain" description="Glycosyltransferase 2-like" evidence="1">
    <location>
        <begin position="6"/>
        <end position="141"/>
    </location>
</feature>